<proteinExistence type="predicted"/>
<evidence type="ECO:0008006" key="4">
    <source>
        <dbReference type="Google" id="ProtNLM"/>
    </source>
</evidence>
<dbReference type="GO" id="GO:0003723">
    <property type="term" value="F:RNA binding"/>
    <property type="evidence" value="ECO:0007669"/>
    <property type="project" value="InterPro"/>
</dbReference>
<dbReference type="InterPro" id="IPR036612">
    <property type="entry name" value="KH_dom_type_1_sf"/>
</dbReference>
<sequence>MLLHLLLLVLSSYSTTTFSSSSSCYYYEAVMMFSSIGTDGVKRGVCDGEVTQCSVCLPVDAAMHACMPSPISSCLTNGESEPPPSFPILAFPFPFSLSFLAIMDNQAPTFLTLFIYEGIKERSIGTGDGKGGGSVNVYLLCSYPNMGLIHEQCLWDTHQTPNNTCDTSTERTVKIEGNPEQIESAKQLVNQVISGELPSFINDLHRELSLAFKNMSVSSFPYVPQKEIGSKIFMATHEKTKVKALRK</sequence>
<reference evidence="2 3" key="1">
    <citation type="submission" date="2019-01" db="EMBL/GenBank/DDBJ databases">
        <title>Sequencing of cultivated peanut Arachis hypogaea provides insights into genome evolution and oil improvement.</title>
        <authorList>
            <person name="Chen X."/>
        </authorList>
    </citation>
    <scope>NUCLEOTIDE SEQUENCE [LARGE SCALE GENOMIC DNA]</scope>
    <source>
        <strain evidence="3">cv. Fuhuasheng</strain>
        <tissue evidence="2">Leaves</tissue>
    </source>
</reference>
<dbReference type="Gene3D" id="3.30.1370.10">
    <property type="entry name" value="K Homology domain, type 1"/>
    <property type="match status" value="1"/>
</dbReference>
<gene>
    <name evidence="2" type="ORF">Ahy_B04g069427</name>
</gene>
<feature type="signal peptide" evidence="1">
    <location>
        <begin position="1"/>
        <end position="19"/>
    </location>
</feature>
<name>A0A444ZCK9_ARAHY</name>
<dbReference type="EMBL" id="SDMP01000014">
    <property type="protein sequence ID" value="RYR11922.1"/>
    <property type="molecule type" value="Genomic_DNA"/>
</dbReference>
<dbReference type="SUPFAM" id="SSF54791">
    <property type="entry name" value="Eukaryotic type KH-domain (KH-domain type I)"/>
    <property type="match status" value="1"/>
</dbReference>
<evidence type="ECO:0000313" key="2">
    <source>
        <dbReference type="EMBL" id="RYR11922.1"/>
    </source>
</evidence>
<protein>
    <recommendedName>
        <fullName evidence="4">K Homology domain-containing protein</fullName>
    </recommendedName>
</protein>
<dbReference type="AlphaFoldDB" id="A0A444ZCK9"/>
<dbReference type="Proteomes" id="UP000289738">
    <property type="component" value="Chromosome B04"/>
</dbReference>
<keyword evidence="3" id="KW-1185">Reference proteome</keyword>
<organism evidence="2 3">
    <name type="scientific">Arachis hypogaea</name>
    <name type="common">Peanut</name>
    <dbReference type="NCBI Taxonomy" id="3818"/>
    <lineage>
        <taxon>Eukaryota</taxon>
        <taxon>Viridiplantae</taxon>
        <taxon>Streptophyta</taxon>
        <taxon>Embryophyta</taxon>
        <taxon>Tracheophyta</taxon>
        <taxon>Spermatophyta</taxon>
        <taxon>Magnoliopsida</taxon>
        <taxon>eudicotyledons</taxon>
        <taxon>Gunneridae</taxon>
        <taxon>Pentapetalae</taxon>
        <taxon>rosids</taxon>
        <taxon>fabids</taxon>
        <taxon>Fabales</taxon>
        <taxon>Fabaceae</taxon>
        <taxon>Papilionoideae</taxon>
        <taxon>50 kb inversion clade</taxon>
        <taxon>dalbergioids sensu lato</taxon>
        <taxon>Dalbergieae</taxon>
        <taxon>Pterocarpus clade</taxon>
        <taxon>Arachis</taxon>
    </lineage>
</organism>
<evidence type="ECO:0000313" key="3">
    <source>
        <dbReference type="Proteomes" id="UP000289738"/>
    </source>
</evidence>
<evidence type="ECO:0000256" key="1">
    <source>
        <dbReference type="SAM" id="SignalP"/>
    </source>
</evidence>
<comment type="caution">
    <text evidence="2">The sequence shown here is derived from an EMBL/GenBank/DDBJ whole genome shotgun (WGS) entry which is preliminary data.</text>
</comment>
<keyword evidence="1" id="KW-0732">Signal</keyword>
<accession>A0A444ZCK9</accession>
<feature type="chain" id="PRO_5019290668" description="K Homology domain-containing protein" evidence="1">
    <location>
        <begin position="20"/>
        <end position="247"/>
    </location>
</feature>